<dbReference type="InterPro" id="IPR057670">
    <property type="entry name" value="SH3_retrovirus"/>
</dbReference>
<dbReference type="PANTHER" id="PTHR42648:SF18">
    <property type="entry name" value="RETROTRANSPOSON, UNCLASSIFIED-LIKE PROTEIN"/>
    <property type="match status" value="1"/>
</dbReference>
<dbReference type="InterPro" id="IPR039537">
    <property type="entry name" value="Retrotran_Ty1/copia-like"/>
</dbReference>
<organism evidence="3 4">
    <name type="scientific">Trifolium pratense</name>
    <name type="common">Red clover</name>
    <dbReference type="NCBI Taxonomy" id="57577"/>
    <lineage>
        <taxon>Eukaryota</taxon>
        <taxon>Viridiplantae</taxon>
        <taxon>Streptophyta</taxon>
        <taxon>Embryophyta</taxon>
        <taxon>Tracheophyta</taxon>
        <taxon>Spermatophyta</taxon>
        <taxon>Magnoliopsida</taxon>
        <taxon>eudicotyledons</taxon>
        <taxon>Gunneridae</taxon>
        <taxon>Pentapetalae</taxon>
        <taxon>rosids</taxon>
        <taxon>fabids</taxon>
        <taxon>Fabales</taxon>
        <taxon>Fabaceae</taxon>
        <taxon>Papilionoideae</taxon>
        <taxon>50 kb inversion clade</taxon>
        <taxon>NPAAA clade</taxon>
        <taxon>Hologalegina</taxon>
        <taxon>IRL clade</taxon>
        <taxon>Trifolieae</taxon>
        <taxon>Trifolium</taxon>
    </lineage>
</organism>
<feature type="domain" description="Retroviral polymerase SH3-like" evidence="2">
    <location>
        <begin position="61"/>
        <end position="87"/>
    </location>
</feature>
<dbReference type="STRING" id="57577.A0A2K3K7U1"/>
<comment type="caution">
    <text evidence="3">The sequence shown here is derived from an EMBL/GenBank/DDBJ whole genome shotgun (WGS) entry which is preliminary data.</text>
</comment>
<dbReference type="InterPro" id="IPR012337">
    <property type="entry name" value="RNaseH-like_sf"/>
</dbReference>
<evidence type="ECO:0000259" key="2">
    <source>
        <dbReference type="Pfam" id="PF25597"/>
    </source>
</evidence>
<dbReference type="AlphaFoldDB" id="A0A2K3K7U1"/>
<dbReference type="InterPro" id="IPR036397">
    <property type="entry name" value="RNaseH_sf"/>
</dbReference>
<dbReference type="PANTHER" id="PTHR42648">
    <property type="entry name" value="TRANSPOSASE, PUTATIVE-RELATED"/>
    <property type="match status" value="1"/>
</dbReference>
<reference evidence="3 4" key="2">
    <citation type="journal article" date="2017" name="Front. Plant Sci.">
        <title>Gene Classification and Mining of Molecular Markers Useful in Red Clover (Trifolium pratense) Breeding.</title>
        <authorList>
            <person name="Istvanek J."/>
            <person name="Dluhosova J."/>
            <person name="Dluhos P."/>
            <person name="Patkova L."/>
            <person name="Nedelnik J."/>
            <person name="Repkova J."/>
        </authorList>
    </citation>
    <scope>NUCLEOTIDE SEQUENCE [LARGE SCALE GENOMIC DNA]</scope>
    <source>
        <strain evidence="4">cv. Tatra</strain>
        <tissue evidence="3">Young leaves</tissue>
    </source>
</reference>
<reference evidence="3 4" key="1">
    <citation type="journal article" date="2014" name="Am. J. Bot.">
        <title>Genome assembly and annotation for red clover (Trifolium pratense; Fabaceae).</title>
        <authorList>
            <person name="Istvanek J."/>
            <person name="Jaros M."/>
            <person name="Krenek A."/>
            <person name="Repkova J."/>
        </authorList>
    </citation>
    <scope>NUCLEOTIDE SEQUENCE [LARGE SCALE GENOMIC DNA]</scope>
    <source>
        <strain evidence="4">cv. Tatra</strain>
        <tissue evidence="3">Young leaves</tissue>
    </source>
</reference>
<dbReference type="Gene3D" id="3.30.420.10">
    <property type="entry name" value="Ribonuclease H-like superfamily/Ribonuclease H"/>
    <property type="match status" value="1"/>
</dbReference>
<feature type="region of interest" description="Disordered" evidence="1">
    <location>
        <begin position="101"/>
        <end position="164"/>
    </location>
</feature>
<gene>
    <name evidence="3" type="ORF">L195_g052936</name>
</gene>
<sequence>MNMVRSMLAGKKVPKGFWPEAVKWATYVMNRSPTLSVKNMTPQEAWSGDKPNVQHFRVFGCLAFVDIPDSQRTKLDNKSIKCIHLGSEIKKSEITIDEIEEVNEPNNNVENSESDSDVSEPTNPIQTPSDSDNEADMQASTSLGPRNRRPPVSHNDYVSGSELDDDDLHNLAIYTPTKDPKTYAEAEKLDVWRTAMDQEMESIINNDTWQLTTLPEGSNAIGVKWIFKTKYNERGEIEKHKARL</sequence>
<evidence type="ECO:0000313" key="4">
    <source>
        <dbReference type="Proteomes" id="UP000236291"/>
    </source>
</evidence>
<dbReference type="SUPFAM" id="SSF53098">
    <property type="entry name" value="Ribonuclease H-like"/>
    <property type="match status" value="1"/>
</dbReference>
<dbReference type="Pfam" id="PF25597">
    <property type="entry name" value="SH3_retrovirus"/>
    <property type="match status" value="1"/>
</dbReference>
<dbReference type="Proteomes" id="UP000236291">
    <property type="component" value="Unassembled WGS sequence"/>
</dbReference>
<dbReference type="GO" id="GO:0003676">
    <property type="term" value="F:nucleic acid binding"/>
    <property type="evidence" value="ECO:0007669"/>
    <property type="project" value="InterPro"/>
</dbReference>
<dbReference type="EMBL" id="ASHM01087557">
    <property type="protein sequence ID" value="PNX62349.1"/>
    <property type="molecule type" value="Genomic_DNA"/>
</dbReference>
<evidence type="ECO:0000256" key="1">
    <source>
        <dbReference type="SAM" id="MobiDB-lite"/>
    </source>
</evidence>
<name>A0A2K3K7U1_TRIPR</name>
<feature type="non-terminal residue" evidence="3">
    <location>
        <position position="244"/>
    </location>
</feature>
<accession>A0A2K3K7U1</accession>
<protein>
    <submittedName>
        <fullName evidence="3">Copia-type polyprotein</fullName>
    </submittedName>
</protein>
<evidence type="ECO:0000313" key="3">
    <source>
        <dbReference type="EMBL" id="PNX62349.1"/>
    </source>
</evidence>
<proteinExistence type="predicted"/>